<proteinExistence type="predicted"/>
<evidence type="ECO:0000256" key="5">
    <source>
        <dbReference type="SAM" id="Phobius"/>
    </source>
</evidence>
<reference evidence="6 7" key="1">
    <citation type="submission" date="2020-04" db="EMBL/GenBank/DDBJ databases">
        <title>MicrobeNet Type strains.</title>
        <authorList>
            <person name="Nicholson A.C."/>
        </authorList>
    </citation>
    <scope>NUCLEOTIDE SEQUENCE [LARGE SCALE GENOMIC DNA]</scope>
    <source>
        <strain evidence="6 7">ATCC 23612</strain>
    </source>
</reference>
<feature type="transmembrane region" description="Helical" evidence="5">
    <location>
        <begin position="93"/>
        <end position="113"/>
    </location>
</feature>
<dbReference type="RefSeq" id="WP_061082312.1">
    <property type="nucleotide sequence ID" value="NZ_JAAXPG010000003.1"/>
</dbReference>
<evidence type="ECO:0000313" key="7">
    <source>
        <dbReference type="Proteomes" id="UP000553209"/>
    </source>
</evidence>
<keyword evidence="4 5" id="KW-0472">Membrane</keyword>
<accession>A0A7X6M9E3</accession>
<dbReference type="AlphaFoldDB" id="A0A7X6M9E3"/>
<sequence length="115" mass="11651">MNAVYVLVTVLAVLANGGMAVADLLRARFVLANSAAVGVPESWLTALGLLKGAGALGLLLGLLGVPVIGAAAALGLTLFFVGAVATHLRARNYALAYPLVYLALALGSLVLYFTV</sequence>
<gene>
    <name evidence="6" type="ORF">HGB44_04850</name>
</gene>
<comment type="caution">
    <text evidence="6">The sequence shown here is derived from an EMBL/GenBank/DDBJ whole genome shotgun (WGS) entry which is preliminary data.</text>
</comment>
<comment type="subcellular location">
    <subcellularLocation>
        <location evidence="1">Membrane</location>
        <topology evidence="1">Multi-pass membrane protein</topology>
    </subcellularLocation>
</comment>
<dbReference type="Proteomes" id="UP000553209">
    <property type="component" value="Unassembled WGS sequence"/>
</dbReference>
<evidence type="ECO:0000256" key="4">
    <source>
        <dbReference type="ARBA" id="ARBA00023136"/>
    </source>
</evidence>
<organism evidence="6 7">
    <name type="scientific">Nocardiopsis alborubida</name>
    <dbReference type="NCBI Taxonomy" id="146802"/>
    <lineage>
        <taxon>Bacteria</taxon>
        <taxon>Bacillati</taxon>
        <taxon>Actinomycetota</taxon>
        <taxon>Actinomycetes</taxon>
        <taxon>Streptosporangiales</taxon>
        <taxon>Nocardiopsidaceae</taxon>
        <taxon>Nocardiopsis</taxon>
    </lineage>
</organism>
<keyword evidence="3 5" id="KW-1133">Transmembrane helix</keyword>
<dbReference type="InterPro" id="IPR032808">
    <property type="entry name" value="DoxX"/>
</dbReference>
<keyword evidence="7" id="KW-1185">Reference proteome</keyword>
<name>A0A7X6M9E3_9ACTN</name>
<keyword evidence="2 5" id="KW-0812">Transmembrane</keyword>
<evidence type="ECO:0000256" key="1">
    <source>
        <dbReference type="ARBA" id="ARBA00004141"/>
    </source>
</evidence>
<protein>
    <submittedName>
        <fullName evidence="6">DoxX family protein</fullName>
    </submittedName>
</protein>
<feature type="transmembrane region" description="Helical" evidence="5">
    <location>
        <begin position="56"/>
        <end position="81"/>
    </location>
</feature>
<dbReference type="EMBL" id="JAAXPG010000003">
    <property type="protein sequence ID" value="NKY97011.1"/>
    <property type="molecule type" value="Genomic_DNA"/>
</dbReference>
<evidence type="ECO:0000313" key="6">
    <source>
        <dbReference type="EMBL" id="NKY97011.1"/>
    </source>
</evidence>
<dbReference type="Pfam" id="PF13564">
    <property type="entry name" value="DoxX_2"/>
    <property type="match status" value="1"/>
</dbReference>
<evidence type="ECO:0000256" key="3">
    <source>
        <dbReference type="ARBA" id="ARBA00022989"/>
    </source>
</evidence>
<evidence type="ECO:0000256" key="2">
    <source>
        <dbReference type="ARBA" id="ARBA00022692"/>
    </source>
</evidence>
<dbReference type="GO" id="GO:0016020">
    <property type="term" value="C:membrane"/>
    <property type="evidence" value="ECO:0007669"/>
    <property type="project" value="UniProtKB-SubCell"/>
</dbReference>